<feature type="transmembrane region" description="Helical" evidence="1">
    <location>
        <begin position="82"/>
        <end position="103"/>
    </location>
</feature>
<evidence type="ECO:0008006" key="4">
    <source>
        <dbReference type="Google" id="ProtNLM"/>
    </source>
</evidence>
<evidence type="ECO:0000256" key="1">
    <source>
        <dbReference type="SAM" id="Phobius"/>
    </source>
</evidence>
<feature type="transmembrane region" description="Helical" evidence="1">
    <location>
        <begin position="197"/>
        <end position="215"/>
    </location>
</feature>
<dbReference type="Proteomes" id="UP000528432">
    <property type="component" value="Unassembled WGS sequence"/>
</dbReference>
<reference evidence="2 3" key="1">
    <citation type="submission" date="2020-05" db="EMBL/GenBank/DDBJ databases">
        <title>Draft genome sequence of Clostridium cochlearium strain AGROS13 isolated from a sheep dairy farm in New Zealand.</title>
        <authorList>
            <person name="Gupta T.B."/>
            <person name="Jauregui R."/>
            <person name="Risson A.N."/>
            <person name="Brightwell G."/>
            <person name="Maclean P."/>
        </authorList>
    </citation>
    <scope>NUCLEOTIDE SEQUENCE [LARGE SCALE GENOMIC DNA]</scope>
    <source>
        <strain evidence="2 3">AGROS13</strain>
    </source>
</reference>
<protein>
    <recommendedName>
        <fullName evidence="4">DUF4129 domain-containing protein</fullName>
    </recommendedName>
</protein>
<dbReference type="RefSeq" id="WP_171303886.1">
    <property type="nucleotide sequence ID" value="NZ_JABFIF010000028.1"/>
</dbReference>
<proteinExistence type="predicted"/>
<comment type="caution">
    <text evidence="2">The sequence shown here is derived from an EMBL/GenBank/DDBJ whole genome shotgun (WGS) entry which is preliminary data.</text>
</comment>
<sequence length="335" mass="39006">MSKINNIFKNLLCLLIAVLVSFMEAQFFSGTSIYSIALIMVLILTVPTIYLYFLPKHETMIIFLYNIILVYLLDFLGKDVDIKLFLVTLFFVVLLFTHSIYTANAEKTKLKKPAYLAYGITLSVILLIVSIVTFNIYEHILKPNVNEQNQLALVYQNRDTSNNDISNIQKEEVDNNSGGNGGGGGGSSIDEPIDFKYVLKWILMILLILIIYYVLHRIIKYRLWLRKTLKLPKEQQIIVFYKYFLSSLSILGLKKSRGETPYEYMDICEKEEFPFNRYGFEKLTDNFIKCKYGGKKILDNDYNDILEYFYSISKSIRENIGIKNYLTKYLVKIRI</sequence>
<feature type="transmembrane region" description="Helical" evidence="1">
    <location>
        <begin position="115"/>
        <end position="137"/>
    </location>
</feature>
<evidence type="ECO:0000313" key="2">
    <source>
        <dbReference type="EMBL" id="NOH16937.1"/>
    </source>
</evidence>
<dbReference type="EMBL" id="JABFIF010000028">
    <property type="protein sequence ID" value="NOH16937.1"/>
    <property type="molecule type" value="Genomic_DNA"/>
</dbReference>
<keyword evidence="1" id="KW-1133">Transmembrane helix</keyword>
<name>A0A7Y4DEQ5_CLOCO</name>
<dbReference type="AlphaFoldDB" id="A0A7Y4DEQ5"/>
<accession>A0A7Y4DEQ5</accession>
<evidence type="ECO:0000313" key="3">
    <source>
        <dbReference type="Proteomes" id="UP000528432"/>
    </source>
</evidence>
<gene>
    <name evidence="2" type="ORF">HMJ28_11210</name>
</gene>
<keyword evidence="1" id="KW-0472">Membrane</keyword>
<keyword evidence="1" id="KW-0812">Transmembrane</keyword>
<feature type="transmembrane region" description="Helical" evidence="1">
    <location>
        <begin position="33"/>
        <end position="53"/>
    </location>
</feature>
<organism evidence="2 3">
    <name type="scientific">Clostridium cochlearium</name>
    <dbReference type="NCBI Taxonomy" id="1494"/>
    <lineage>
        <taxon>Bacteria</taxon>
        <taxon>Bacillati</taxon>
        <taxon>Bacillota</taxon>
        <taxon>Clostridia</taxon>
        <taxon>Eubacteriales</taxon>
        <taxon>Clostridiaceae</taxon>
        <taxon>Clostridium</taxon>
    </lineage>
</organism>
<feature type="transmembrane region" description="Helical" evidence="1">
    <location>
        <begin position="60"/>
        <end position="76"/>
    </location>
</feature>